<sequence>MPPKEQAGKDRRANPHANEAKNTICSLSSIQQRFPMENPRTRSSSIDDLFGSCSSRRARDSNNTSAAITFARHEQEHSQEPSGSQALGYAMGRYLNQALQEEPWSLAVKQEQTGGILNEQQTDGLAKERQDEKQQERRGSTAQGR</sequence>
<feature type="region of interest" description="Disordered" evidence="1">
    <location>
        <begin position="1"/>
        <end position="85"/>
    </location>
</feature>
<proteinExistence type="predicted"/>
<reference evidence="2" key="1">
    <citation type="submission" date="2021-03" db="EMBL/GenBank/DDBJ databases">
        <authorList>
            <person name="Tagirdzhanova G."/>
        </authorList>
    </citation>
    <scope>NUCLEOTIDE SEQUENCE</scope>
</reference>
<comment type="caution">
    <text evidence="2">The sequence shown here is derived from an EMBL/GenBank/DDBJ whole genome shotgun (WGS) entry which is preliminary data.</text>
</comment>
<feature type="compositionally biased region" description="Polar residues" evidence="1">
    <location>
        <begin position="110"/>
        <end position="123"/>
    </location>
</feature>
<accession>A0A8H3FSM5</accession>
<protein>
    <submittedName>
        <fullName evidence="2">Uncharacterized protein</fullName>
    </submittedName>
</protein>
<feature type="compositionally biased region" description="Polar residues" evidence="1">
    <location>
        <begin position="20"/>
        <end position="32"/>
    </location>
</feature>
<gene>
    <name evidence="2" type="ORF">IMSHALPRED_008154</name>
</gene>
<dbReference type="Proteomes" id="UP000664534">
    <property type="component" value="Unassembled WGS sequence"/>
</dbReference>
<evidence type="ECO:0000256" key="1">
    <source>
        <dbReference type="SAM" id="MobiDB-lite"/>
    </source>
</evidence>
<feature type="compositionally biased region" description="Basic and acidic residues" evidence="1">
    <location>
        <begin position="1"/>
        <end position="13"/>
    </location>
</feature>
<feature type="compositionally biased region" description="Basic and acidic residues" evidence="1">
    <location>
        <begin position="125"/>
        <end position="139"/>
    </location>
</feature>
<evidence type="ECO:0000313" key="2">
    <source>
        <dbReference type="EMBL" id="CAF9930372.1"/>
    </source>
</evidence>
<dbReference type="EMBL" id="CAJPDT010000057">
    <property type="protein sequence ID" value="CAF9930372.1"/>
    <property type="molecule type" value="Genomic_DNA"/>
</dbReference>
<name>A0A8H3FSM5_9LECA</name>
<organism evidence="2 3">
    <name type="scientific">Imshaugia aleurites</name>
    <dbReference type="NCBI Taxonomy" id="172621"/>
    <lineage>
        <taxon>Eukaryota</taxon>
        <taxon>Fungi</taxon>
        <taxon>Dikarya</taxon>
        <taxon>Ascomycota</taxon>
        <taxon>Pezizomycotina</taxon>
        <taxon>Lecanoromycetes</taxon>
        <taxon>OSLEUM clade</taxon>
        <taxon>Lecanoromycetidae</taxon>
        <taxon>Lecanorales</taxon>
        <taxon>Lecanorineae</taxon>
        <taxon>Parmeliaceae</taxon>
        <taxon>Imshaugia</taxon>
    </lineage>
</organism>
<feature type="region of interest" description="Disordered" evidence="1">
    <location>
        <begin position="110"/>
        <end position="145"/>
    </location>
</feature>
<keyword evidence="3" id="KW-1185">Reference proteome</keyword>
<dbReference type="AlphaFoldDB" id="A0A8H3FSM5"/>
<evidence type="ECO:0000313" key="3">
    <source>
        <dbReference type="Proteomes" id="UP000664534"/>
    </source>
</evidence>